<feature type="compositionally biased region" description="Low complexity" evidence="2">
    <location>
        <begin position="57"/>
        <end position="73"/>
    </location>
</feature>
<dbReference type="AlphaFoldDB" id="A0AAD5PEK6"/>
<feature type="compositionally biased region" description="Polar residues" evidence="2">
    <location>
        <begin position="790"/>
        <end position="800"/>
    </location>
</feature>
<accession>A0AAD5PEK6</accession>
<evidence type="ECO:0000313" key="5">
    <source>
        <dbReference type="Proteomes" id="UP001209540"/>
    </source>
</evidence>
<dbReference type="InterPro" id="IPR036388">
    <property type="entry name" value="WH-like_DNA-bd_sf"/>
</dbReference>
<keyword evidence="1" id="KW-0238">DNA-binding</keyword>
<gene>
    <name evidence="4" type="ORF">BDA99DRAFT_507214</name>
</gene>
<feature type="domain" description="RFX-type winged-helix" evidence="3">
    <location>
        <begin position="161"/>
        <end position="236"/>
    </location>
</feature>
<dbReference type="PANTHER" id="PTHR12619">
    <property type="entry name" value="RFX TRANSCRIPTION FACTOR FAMILY"/>
    <property type="match status" value="1"/>
</dbReference>
<dbReference type="InterPro" id="IPR036390">
    <property type="entry name" value="WH_DNA-bd_sf"/>
</dbReference>
<dbReference type="InterPro" id="IPR057321">
    <property type="entry name" value="RFX1-4/6/8-like_BCD"/>
</dbReference>
<evidence type="ECO:0000313" key="4">
    <source>
        <dbReference type="EMBL" id="KAI9264907.1"/>
    </source>
</evidence>
<dbReference type="PROSITE" id="PS51526">
    <property type="entry name" value="RFX_DBD"/>
    <property type="match status" value="1"/>
</dbReference>
<feature type="compositionally biased region" description="Low complexity" evidence="2">
    <location>
        <begin position="349"/>
        <end position="363"/>
    </location>
</feature>
<dbReference type="Proteomes" id="UP001209540">
    <property type="component" value="Unassembled WGS sequence"/>
</dbReference>
<organism evidence="4 5">
    <name type="scientific">Phascolomyces articulosus</name>
    <dbReference type="NCBI Taxonomy" id="60185"/>
    <lineage>
        <taxon>Eukaryota</taxon>
        <taxon>Fungi</taxon>
        <taxon>Fungi incertae sedis</taxon>
        <taxon>Mucoromycota</taxon>
        <taxon>Mucoromycotina</taxon>
        <taxon>Mucoromycetes</taxon>
        <taxon>Mucorales</taxon>
        <taxon>Lichtheimiaceae</taxon>
        <taxon>Phascolomyces</taxon>
    </lineage>
</organism>
<feature type="compositionally biased region" description="Low complexity" evidence="2">
    <location>
        <begin position="124"/>
        <end position="144"/>
    </location>
</feature>
<dbReference type="InterPro" id="IPR039779">
    <property type="entry name" value="RFX-like"/>
</dbReference>
<comment type="caution">
    <text evidence="4">The sequence shown here is derived from an EMBL/GenBank/DDBJ whole genome shotgun (WGS) entry which is preliminary data.</text>
</comment>
<name>A0AAD5PEK6_9FUNG</name>
<feature type="region of interest" description="Disordered" evidence="2">
    <location>
        <begin position="759"/>
        <end position="843"/>
    </location>
</feature>
<evidence type="ECO:0000256" key="2">
    <source>
        <dbReference type="SAM" id="MobiDB-lite"/>
    </source>
</evidence>
<evidence type="ECO:0000256" key="1">
    <source>
        <dbReference type="ARBA" id="ARBA00023125"/>
    </source>
</evidence>
<dbReference type="Pfam" id="PF25340">
    <property type="entry name" value="BCD_RFX"/>
    <property type="match status" value="1"/>
</dbReference>
<dbReference type="FunFam" id="1.10.10.10:FF:000422">
    <property type="entry name" value="DNA-binding protein RFX7"/>
    <property type="match status" value="1"/>
</dbReference>
<feature type="compositionally biased region" description="Polar residues" evidence="2">
    <location>
        <begin position="91"/>
        <end position="115"/>
    </location>
</feature>
<feature type="compositionally biased region" description="Low complexity" evidence="2">
    <location>
        <begin position="771"/>
        <end position="786"/>
    </location>
</feature>
<protein>
    <recommendedName>
        <fullName evidence="3">RFX-type winged-helix domain-containing protein</fullName>
    </recommendedName>
</protein>
<feature type="compositionally biased region" description="Low complexity" evidence="2">
    <location>
        <begin position="14"/>
        <end position="39"/>
    </location>
</feature>
<feature type="compositionally biased region" description="Low complexity" evidence="2">
    <location>
        <begin position="246"/>
        <end position="258"/>
    </location>
</feature>
<sequence length="843" mass="93189">MARNRSRQATVGATSETEQQQPSQQHQQGSSGEMSGSETVATASDQETLRSLRSRTLHSSSSSMSNVNVTMTMGNDGHDNNDNLPRRSARIRQNNDNTNNGQEEVDQLQQEQSGDTAMDVESVTTHTTATPGAETSEGTTATRRGGTRHGVQTENEDSRFVLQWVRENYQYEQDHNVPRSGMYEHYRSTCGRNNPNPVNSATFGKLIRHVFPDITTRRLGTRGQSRYHYCGIRRRMGPPSTDINTSPQQHPPSSSSPHGEQQNYPTASSASLAHMSAASSSGAATGILPTPQSSQQYYRHQQRSGGGGPASSFYQVPTARRMRGMHRSTYSQQSRNRRGASRTSPEGYSSVGNVISRSTSSSSGAGGQGTSRHPTMSVSAFRGANSPASAPAFTGGDNGSTSASAFVSSRMSSSLMVSESGSVGGSGTMTSSAAPPSKRLRSNDLINQGISRQHDVQLPSFTVSSFASQNKVMMEFAHLYEQHCVDVLSMIQTGRFHSVYGCLIGFYQMLPDRFRVLIDEQPEATEAIWRWDCALYDSIFVSMLPTVQSPLSHQMNKDLREYTRELDNYLDESLNGYPEILRERKIEAARIFVSQFRRHLKLNQMAQAAAGLLRRPTTLEPMLSDWKKVDIPSILDQTHWSCDCDGHEIQRMLSFDICNLLETESNLEQWITWMQGVIERYMSTHQQQAGRDAGYFIFYAKQFVLKWSIYTSLILKDMTLSGAKSIDQFRILALFFDDMMQFLVESRIAKAMAPQFQQTSLSAQQHRHSTHPSSSPSISATPTSAHCTFAVQTSSSTNTPAPAMLETPPPSTSGSSRRDINNNNRQQTYQTSVESSATPSAAQ</sequence>
<feature type="region of interest" description="Disordered" evidence="2">
    <location>
        <begin position="1"/>
        <end position="153"/>
    </location>
</feature>
<feature type="compositionally biased region" description="Basic and acidic residues" evidence="2">
    <location>
        <begin position="76"/>
        <end position="85"/>
    </location>
</feature>
<feature type="region of interest" description="Disordered" evidence="2">
    <location>
        <begin position="417"/>
        <end position="440"/>
    </location>
</feature>
<proteinExistence type="predicted"/>
<reference evidence="4" key="2">
    <citation type="submission" date="2023-02" db="EMBL/GenBank/DDBJ databases">
        <authorList>
            <consortium name="DOE Joint Genome Institute"/>
            <person name="Mondo S.J."/>
            <person name="Chang Y."/>
            <person name="Wang Y."/>
            <person name="Ahrendt S."/>
            <person name="Andreopoulos W."/>
            <person name="Barry K."/>
            <person name="Beard J."/>
            <person name="Benny G.L."/>
            <person name="Blankenship S."/>
            <person name="Bonito G."/>
            <person name="Cuomo C."/>
            <person name="Desiro A."/>
            <person name="Gervers K.A."/>
            <person name="Hundley H."/>
            <person name="Kuo A."/>
            <person name="LaButti K."/>
            <person name="Lang B.F."/>
            <person name="Lipzen A."/>
            <person name="O'Donnell K."/>
            <person name="Pangilinan J."/>
            <person name="Reynolds N."/>
            <person name="Sandor L."/>
            <person name="Smith M.W."/>
            <person name="Tsang A."/>
            <person name="Grigoriev I.V."/>
            <person name="Stajich J.E."/>
            <person name="Spatafora J.W."/>
        </authorList>
    </citation>
    <scope>NUCLEOTIDE SEQUENCE</scope>
    <source>
        <strain evidence="4">RSA 2281</strain>
    </source>
</reference>
<keyword evidence="5" id="KW-1185">Reference proteome</keyword>
<dbReference type="EMBL" id="JAIXMP010000011">
    <property type="protein sequence ID" value="KAI9264907.1"/>
    <property type="molecule type" value="Genomic_DNA"/>
</dbReference>
<feature type="compositionally biased region" description="Polar residues" evidence="2">
    <location>
        <begin position="821"/>
        <end position="843"/>
    </location>
</feature>
<dbReference type="GO" id="GO:0000978">
    <property type="term" value="F:RNA polymerase II cis-regulatory region sequence-specific DNA binding"/>
    <property type="evidence" value="ECO:0007669"/>
    <property type="project" value="TreeGrafter"/>
</dbReference>
<evidence type="ECO:0000259" key="3">
    <source>
        <dbReference type="PROSITE" id="PS51526"/>
    </source>
</evidence>
<dbReference type="InterPro" id="IPR003150">
    <property type="entry name" value="DNA-bd_RFX"/>
</dbReference>
<dbReference type="PANTHER" id="PTHR12619:SF5">
    <property type="entry name" value="TRANSCRIPTION FACTOR RFX4"/>
    <property type="match status" value="1"/>
</dbReference>
<feature type="compositionally biased region" description="Low complexity" evidence="2">
    <location>
        <begin position="267"/>
        <end position="284"/>
    </location>
</feature>
<dbReference type="SUPFAM" id="SSF46785">
    <property type="entry name" value="Winged helix' DNA-binding domain"/>
    <property type="match status" value="1"/>
</dbReference>
<feature type="region of interest" description="Disordered" evidence="2">
    <location>
        <begin position="225"/>
        <end position="404"/>
    </location>
</feature>
<dbReference type="Pfam" id="PF02257">
    <property type="entry name" value="RFX_DNA_binding"/>
    <property type="match status" value="1"/>
</dbReference>
<dbReference type="Gene3D" id="1.10.10.10">
    <property type="entry name" value="Winged helix-like DNA-binding domain superfamily/Winged helix DNA-binding domain"/>
    <property type="match status" value="1"/>
</dbReference>
<reference evidence="4" key="1">
    <citation type="journal article" date="2022" name="IScience">
        <title>Evolution of zygomycete secretomes and the origins of terrestrial fungal ecologies.</title>
        <authorList>
            <person name="Chang Y."/>
            <person name="Wang Y."/>
            <person name="Mondo S."/>
            <person name="Ahrendt S."/>
            <person name="Andreopoulos W."/>
            <person name="Barry K."/>
            <person name="Beard J."/>
            <person name="Benny G.L."/>
            <person name="Blankenship S."/>
            <person name="Bonito G."/>
            <person name="Cuomo C."/>
            <person name="Desiro A."/>
            <person name="Gervers K.A."/>
            <person name="Hundley H."/>
            <person name="Kuo A."/>
            <person name="LaButti K."/>
            <person name="Lang B.F."/>
            <person name="Lipzen A."/>
            <person name="O'Donnell K."/>
            <person name="Pangilinan J."/>
            <person name="Reynolds N."/>
            <person name="Sandor L."/>
            <person name="Smith M.E."/>
            <person name="Tsang A."/>
            <person name="Grigoriev I.V."/>
            <person name="Stajich J.E."/>
            <person name="Spatafora J.W."/>
        </authorList>
    </citation>
    <scope>NUCLEOTIDE SEQUENCE</scope>
    <source>
        <strain evidence="4">RSA 2281</strain>
    </source>
</reference>
<dbReference type="GO" id="GO:0000981">
    <property type="term" value="F:DNA-binding transcription factor activity, RNA polymerase II-specific"/>
    <property type="evidence" value="ECO:0007669"/>
    <property type="project" value="TreeGrafter"/>
</dbReference>